<keyword evidence="1" id="KW-0812">Transmembrane</keyword>
<dbReference type="AlphaFoldDB" id="A0A540VKS5"/>
<evidence type="ECO:0000313" key="3">
    <source>
        <dbReference type="Proteomes" id="UP000317371"/>
    </source>
</evidence>
<keyword evidence="1" id="KW-0472">Membrane</keyword>
<dbReference type="EMBL" id="VIGC01000003">
    <property type="protein sequence ID" value="TQE97375.1"/>
    <property type="molecule type" value="Genomic_DNA"/>
</dbReference>
<name>A0A540VKS5_9CHLR</name>
<proteinExistence type="predicted"/>
<dbReference type="Proteomes" id="UP000317371">
    <property type="component" value="Unassembled WGS sequence"/>
</dbReference>
<feature type="transmembrane region" description="Helical" evidence="1">
    <location>
        <begin position="21"/>
        <end position="40"/>
    </location>
</feature>
<dbReference type="OrthoDB" id="9828565at2"/>
<gene>
    <name evidence="2" type="ORF">FKZ61_02870</name>
</gene>
<dbReference type="InParanoid" id="A0A540VKS5"/>
<feature type="transmembrane region" description="Helical" evidence="1">
    <location>
        <begin position="46"/>
        <end position="68"/>
    </location>
</feature>
<comment type="caution">
    <text evidence="2">The sequence shown here is derived from an EMBL/GenBank/DDBJ whole genome shotgun (WGS) entry which is preliminary data.</text>
</comment>
<keyword evidence="1" id="KW-1133">Transmembrane helix</keyword>
<evidence type="ECO:0000256" key="1">
    <source>
        <dbReference type="SAM" id="Phobius"/>
    </source>
</evidence>
<organism evidence="2 3">
    <name type="scientific">Litorilinea aerophila</name>
    <dbReference type="NCBI Taxonomy" id="1204385"/>
    <lineage>
        <taxon>Bacteria</taxon>
        <taxon>Bacillati</taxon>
        <taxon>Chloroflexota</taxon>
        <taxon>Caldilineae</taxon>
        <taxon>Caldilineales</taxon>
        <taxon>Caldilineaceae</taxon>
        <taxon>Litorilinea</taxon>
    </lineage>
</organism>
<accession>A0A540VKS5</accession>
<protein>
    <submittedName>
        <fullName evidence="2">Uncharacterized protein</fullName>
    </submittedName>
</protein>
<keyword evidence="3" id="KW-1185">Reference proteome</keyword>
<evidence type="ECO:0000313" key="2">
    <source>
        <dbReference type="EMBL" id="TQE97375.1"/>
    </source>
</evidence>
<dbReference type="RefSeq" id="WP_141608568.1">
    <property type="nucleotide sequence ID" value="NZ_VIGC02000003.1"/>
</dbReference>
<sequence>MTTLRAQLQQKAQSALIQYAIFRWESALVLALSIVLTFLLPRPFPWWPRFGWPLLGLIGLAAIVYSSLTDAETNARVLLQLFQEQFNPRAIQDRELRRAVESALEYQRRIETQIRQYRPGVIRDRLEDTASQMTDWISNIYQLALRLDAYRRDDLLAREREALPKEIERLTAQRRLEGNPAVQAELDAVLESKGKHWQALRALDARMKQAALQLEQSLTALATVYSQVQLIDAQSVGSGRAERLQADIREQVARLNDLVSSINEVYNYNTKGLG</sequence>
<reference evidence="2 3" key="1">
    <citation type="submission" date="2019-06" db="EMBL/GenBank/DDBJ databases">
        <title>Genome sequence of Litorilinea aerophila BAA-2444.</title>
        <authorList>
            <person name="Maclea K.S."/>
            <person name="Maurais E.G."/>
            <person name="Iannazzi L.C."/>
        </authorList>
    </citation>
    <scope>NUCLEOTIDE SEQUENCE [LARGE SCALE GENOMIC DNA]</scope>
    <source>
        <strain evidence="2 3">ATCC BAA-2444</strain>
    </source>
</reference>